<dbReference type="EMBL" id="BFAA01005256">
    <property type="protein sequence ID" value="GCB62740.1"/>
    <property type="molecule type" value="Genomic_DNA"/>
</dbReference>
<dbReference type="Proteomes" id="UP000288216">
    <property type="component" value="Unassembled WGS sequence"/>
</dbReference>
<evidence type="ECO:0000313" key="2">
    <source>
        <dbReference type="EMBL" id="GCB62740.1"/>
    </source>
</evidence>
<dbReference type="PANTHER" id="PTHR15725">
    <property type="entry name" value="ZN-FINGER, C-X8-C-X5-C-X3-H TYPE-CONTAINING"/>
    <property type="match status" value="1"/>
</dbReference>
<dbReference type="AlphaFoldDB" id="A0A401NPC9"/>
<sequence length="365" mass="40901">MQPTGCTKLNCAFRHSMPRFIEGVFFPATKGVQTKQERSNEARGNRKCYSPTHPPVVINDADDDEDDDDQFSEEGEENKNTQPPTAEEQNGIRIISAKRQAFPVKKDDHLDFGIKTLEQIKQKKFMKEKMKEMVIDDPSVDMVAQAQNVEQNRENLVTEKENVNPEEFPVKAEIATTIKRNLSERLGKRKIMTEGDPEELAQKVQAPRSIRETLGLPAEISTTENEKPVSKTERSGEIRVKTLEEICREKAAKRDQGDGNGDFKIGIAGLHKPIQASTLLEEATKIIWTLRVKTTSDTLLKKQGQLLGETGKETPSIKHPEAAPRKEKSPGMGKGKGKSRKASPVEALTDPKPLEQVRIKTLEEI</sequence>
<accession>A0A401NPC9</accession>
<evidence type="ECO:0000256" key="1">
    <source>
        <dbReference type="SAM" id="MobiDB-lite"/>
    </source>
</evidence>
<comment type="caution">
    <text evidence="2">The sequence shown here is derived from an EMBL/GenBank/DDBJ whole genome shotgun (WGS) entry which is preliminary data.</text>
</comment>
<reference evidence="2 3" key="1">
    <citation type="journal article" date="2018" name="Nat. Ecol. Evol.">
        <title>Shark genomes provide insights into elasmobranch evolution and the origin of vertebrates.</title>
        <authorList>
            <person name="Hara Y"/>
            <person name="Yamaguchi K"/>
            <person name="Onimaru K"/>
            <person name="Kadota M"/>
            <person name="Koyanagi M"/>
            <person name="Keeley SD"/>
            <person name="Tatsumi K"/>
            <person name="Tanaka K"/>
            <person name="Motone F"/>
            <person name="Kageyama Y"/>
            <person name="Nozu R"/>
            <person name="Adachi N"/>
            <person name="Nishimura O"/>
            <person name="Nakagawa R"/>
            <person name="Tanegashima C"/>
            <person name="Kiyatake I"/>
            <person name="Matsumoto R"/>
            <person name="Murakumo K"/>
            <person name="Nishida K"/>
            <person name="Terakita A"/>
            <person name="Kuratani S"/>
            <person name="Sato K"/>
            <person name="Hyodo S Kuraku.S."/>
        </authorList>
    </citation>
    <scope>NUCLEOTIDE SEQUENCE [LARGE SCALE GENOMIC DNA]</scope>
</reference>
<keyword evidence="3" id="KW-1185">Reference proteome</keyword>
<dbReference type="GO" id="GO:0016973">
    <property type="term" value="P:poly(A)+ mRNA export from nucleus"/>
    <property type="evidence" value="ECO:0007669"/>
    <property type="project" value="TreeGrafter"/>
</dbReference>
<evidence type="ECO:0000313" key="3">
    <source>
        <dbReference type="Proteomes" id="UP000288216"/>
    </source>
</evidence>
<organism evidence="2 3">
    <name type="scientific">Scyliorhinus torazame</name>
    <name type="common">Cloudy catshark</name>
    <name type="synonym">Catulus torazame</name>
    <dbReference type="NCBI Taxonomy" id="75743"/>
    <lineage>
        <taxon>Eukaryota</taxon>
        <taxon>Metazoa</taxon>
        <taxon>Chordata</taxon>
        <taxon>Craniata</taxon>
        <taxon>Vertebrata</taxon>
        <taxon>Chondrichthyes</taxon>
        <taxon>Elasmobranchii</taxon>
        <taxon>Galeomorphii</taxon>
        <taxon>Galeoidea</taxon>
        <taxon>Carcharhiniformes</taxon>
        <taxon>Scyliorhinidae</taxon>
        <taxon>Scyliorhinus</taxon>
    </lineage>
</organism>
<dbReference type="OrthoDB" id="5395350at2759"/>
<dbReference type="STRING" id="75743.A0A401NPC9"/>
<evidence type="ECO:0008006" key="4">
    <source>
        <dbReference type="Google" id="ProtNLM"/>
    </source>
</evidence>
<feature type="compositionally biased region" description="Basic and acidic residues" evidence="1">
    <location>
        <begin position="310"/>
        <end position="329"/>
    </location>
</feature>
<feature type="compositionally biased region" description="Acidic residues" evidence="1">
    <location>
        <begin position="60"/>
        <end position="76"/>
    </location>
</feature>
<name>A0A401NPC9_SCYTO</name>
<dbReference type="PANTHER" id="PTHR15725:SF14">
    <property type="entry name" value="ZINC FINGER CCCH DOMAIN-CONTAINING PROTEIN 11A"/>
    <property type="match status" value="1"/>
</dbReference>
<feature type="compositionally biased region" description="Basic and acidic residues" evidence="1">
    <location>
        <begin position="35"/>
        <end position="44"/>
    </location>
</feature>
<proteinExistence type="predicted"/>
<feature type="region of interest" description="Disordered" evidence="1">
    <location>
        <begin position="304"/>
        <end position="365"/>
    </location>
</feature>
<protein>
    <recommendedName>
        <fullName evidence="4">Zinc-finger CCCH domain-containing protein</fullName>
    </recommendedName>
</protein>
<feature type="compositionally biased region" description="Basic and acidic residues" evidence="1">
    <location>
        <begin position="352"/>
        <end position="365"/>
    </location>
</feature>
<feature type="region of interest" description="Disordered" evidence="1">
    <location>
        <begin position="32"/>
        <end position="89"/>
    </location>
</feature>
<gene>
    <name evidence="2" type="ORF">scyTo_0011508</name>
</gene>